<dbReference type="InterPro" id="IPR011608">
    <property type="entry name" value="PRD"/>
</dbReference>
<dbReference type="Gene3D" id="1.10.1790.10">
    <property type="entry name" value="PRD domain"/>
    <property type="match status" value="2"/>
</dbReference>
<organism evidence="3 4">
    <name type="scientific">Enterococcus rivorum</name>
    <dbReference type="NCBI Taxonomy" id="762845"/>
    <lineage>
        <taxon>Bacteria</taxon>
        <taxon>Bacillati</taxon>
        <taxon>Bacillota</taxon>
        <taxon>Bacilli</taxon>
        <taxon>Lactobacillales</taxon>
        <taxon>Enterococcaceae</taxon>
        <taxon>Enterococcus</taxon>
    </lineage>
</organism>
<dbReference type="SUPFAM" id="SSF63520">
    <property type="entry name" value="PTS-regulatory domain, PRD"/>
    <property type="match status" value="2"/>
</dbReference>
<evidence type="ECO:0000259" key="2">
    <source>
        <dbReference type="PROSITE" id="PS51372"/>
    </source>
</evidence>
<reference evidence="3 4" key="1">
    <citation type="submission" date="2016-09" db="EMBL/GenBank/DDBJ databases">
        <authorList>
            <person name="Capua I."/>
            <person name="De Benedictis P."/>
            <person name="Joannis T."/>
            <person name="Lombin L.H."/>
            <person name="Cattoli G."/>
        </authorList>
    </citation>
    <scope>NUCLEOTIDE SEQUENCE [LARGE SCALE GENOMIC DNA]</scope>
    <source>
        <strain evidence="3 4">LMG 25899</strain>
    </source>
</reference>
<keyword evidence="3" id="KW-0813">Transport</keyword>
<protein>
    <submittedName>
        <fullName evidence="3">PTS sugar transporter</fullName>
    </submittedName>
</protein>
<dbReference type="PROSITE" id="PS51372">
    <property type="entry name" value="PRD_2"/>
    <property type="match status" value="2"/>
</dbReference>
<dbReference type="InterPro" id="IPR036650">
    <property type="entry name" value="CAT_RNA-bd_dom_sf"/>
</dbReference>
<evidence type="ECO:0000313" key="4">
    <source>
        <dbReference type="Proteomes" id="UP000095256"/>
    </source>
</evidence>
<sequence length="281" mass="33274">MKVRQILNNNVAIVDRGGHESIVYSTGISFKKKVGQPIDDSEIEKIYVLDSKDRLEHFSYMLSNSDEKTISLVNHLVAHGEEAIGKKANDYLYLTLLDHISFALKRAEKGQFIRSPLAWEVKKFYPVYFEIGLHALRMIQDSFGIEFPEDEAVSLALHFVNLQEDRMRIDEKIEDMETLRDMLNIIKYHFQVKFDETSMNYLRLVTHLQYFIERLRNKQPYEGDEMTLFHHVKELYPESFEAVEKIEIYVKGKYNEYLSKDEYTYLMIHINRVTERKDDNP</sequence>
<keyword evidence="3" id="KW-0762">Sugar transport</keyword>
<feature type="domain" description="PRD" evidence="2">
    <location>
        <begin position="170"/>
        <end position="280"/>
    </location>
</feature>
<dbReference type="GO" id="GO:0006355">
    <property type="term" value="P:regulation of DNA-templated transcription"/>
    <property type="evidence" value="ECO:0007669"/>
    <property type="project" value="InterPro"/>
</dbReference>
<dbReference type="Pfam" id="PF00874">
    <property type="entry name" value="PRD"/>
    <property type="match status" value="2"/>
</dbReference>
<dbReference type="InterPro" id="IPR004341">
    <property type="entry name" value="CAT_RNA-bd_dom"/>
</dbReference>
<gene>
    <name evidence="3" type="ORF">BCR26_15225</name>
</gene>
<dbReference type="STRING" id="762845.BCR26_15225"/>
<dbReference type="SMART" id="SM01061">
    <property type="entry name" value="CAT_RBD"/>
    <property type="match status" value="1"/>
</dbReference>
<dbReference type="OrthoDB" id="9813552at2"/>
<accession>A0A1E5KVS1</accession>
<comment type="caution">
    <text evidence="3">The sequence shown here is derived from an EMBL/GenBank/DDBJ whole genome shotgun (WGS) entry which is preliminary data.</text>
</comment>
<dbReference type="EMBL" id="MIEK01000032">
    <property type="protein sequence ID" value="OEH81994.1"/>
    <property type="molecule type" value="Genomic_DNA"/>
</dbReference>
<dbReference type="SUPFAM" id="SSF50151">
    <property type="entry name" value="SacY-like RNA-binding domain"/>
    <property type="match status" value="1"/>
</dbReference>
<dbReference type="Pfam" id="PF03123">
    <property type="entry name" value="CAT_RBD"/>
    <property type="match status" value="1"/>
</dbReference>
<keyword evidence="4" id="KW-1185">Reference proteome</keyword>
<proteinExistence type="predicted"/>
<dbReference type="InterPro" id="IPR050661">
    <property type="entry name" value="BglG_antiterminators"/>
</dbReference>
<evidence type="ECO:0000256" key="1">
    <source>
        <dbReference type="ARBA" id="ARBA00022737"/>
    </source>
</evidence>
<dbReference type="Gene3D" id="2.30.24.10">
    <property type="entry name" value="CAT RNA-binding domain"/>
    <property type="match status" value="1"/>
</dbReference>
<dbReference type="Proteomes" id="UP000095256">
    <property type="component" value="Unassembled WGS sequence"/>
</dbReference>
<dbReference type="InterPro" id="IPR036634">
    <property type="entry name" value="PRD_sf"/>
</dbReference>
<dbReference type="PANTHER" id="PTHR30185">
    <property type="entry name" value="CRYPTIC BETA-GLUCOSIDE BGL OPERON ANTITERMINATOR"/>
    <property type="match status" value="1"/>
</dbReference>
<keyword evidence="1" id="KW-0677">Repeat</keyword>
<feature type="domain" description="PRD" evidence="2">
    <location>
        <begin position="64"/>
        <end position="169"/>
    </location>
</feature>
<evidence type="ECO:0000313" key="3">
    <source>
        <dbReference type="EMBL" id="OEH81994.1"/>
    </source>
</evidence>
<dbReference type="AlphaFoldDB" id="A0A1E5KVS1"/>
<dbReference type="GO" id="GO:0003723">
    <property type="term" value="F:RNA binding"/>
    <property type="evidence" value="ECO:0007669"/>
    <property type="project" value="InterPro"/>
</dbReference>
<name>A0A1E5KVS1_9ENTE</name>
<dbReference type="RefSeq" id="WP_069699068.1">
    <property type="nucleotide sequence ID" value="NZ_JAGGMA010000014.1"/>
</dbReference>
<dbReference type="PANTHER" id="PTHR30185:SF15">
    <property type="entry name" value="CRYPTIC BETA-GLUCOSIDE BGL OPERON ANTITERMINATOR"/>
    <property type="match status" value="1"/>
</dbReference>